<dbReference type="AlphaFoldDB" id="A0A0B2SEW0"/>
<dbReference type="Proteomes" id="UP000053555">
    <property type="component" value="Unassembled WGS sequence"/>
</dbReference>
<name>A0A0B2SEW0_GLYSO</name>
<reference evidence="1" key="1">
    <citation type="submission" date="2014-07" db="EMBL/GenBank/DDBJ databases">
        <title>Identification of a novel salt tolerance gene in wild soybean by whole-genome sequencing.</title>
        <authorList>
            <person name="Lam H.-M."/>
            <person name="Qi X."/>
            <person name="Li M.-W."/>
            <person name="Liu X."/>
            <person name="Xie M."/>
            <person name="Ni M."/>
            <person name="Xu X."/>
        </authorList>
    </citation>
    <scope>NUCLEOTIDE SEQUENCE [LARGE SCALE GENOMIC DNA]</scope>
    <source>
        <tissue evidence="1">Root</tissue>
    </source>
</reference>
<protein>
    <submittedName>
        <fullName evidence="1">Uncharacterized protein</fullName>
    </submittedName>
</protein>
<gene>
    <name evidence="1" type="ORF">glysoja_041062</name>
</gene>
<evidence type="ECO:0000313" key="1">
    <source>
        <dbReference type="EMBL" id="KHN42857.1"/>
    </source>
</evidence>
<proteinExistence type="predicted"/>
<dbReference type="EMBL" id="KN644042">
    <property type="protein sequence ID" value="KHN42857.1"/>
    <property type="molecule type" value="Genomic_DNA"/>
</dbReference>
<sequence>MITDFRERVNLRIAEEGCKKVETGKRSKTLNLRIASQTRVPLTSNLCPYQTVISRKCPPKF</sequence>
<organism evidence="1">
    <name type="scientific">Glycine soja</name>
    <name type="common">Wild soybean</name>
    <dbReference type="NCBI Taxonomy" id="3848"/>
    <lineage>
        <taxon>Eukaryota</taxon>
        <taxon>Viridiplantae</taxon>
        <taxon>Streptophyta</taxon>
        <taxon>Embryophyta</taxon>
        <taxon>Tracheophyta</taxon>
        <taxon>Spermatophyta</taxon>
        <taxon>Magnoliopsida</taxon>
        <taxon>eudicotyledons</taxon>
        <taxon>Gunneridae</taxon>
        <taxon>Pentapetalae</taxon>
        <taxon>rosids</taxon>
        <taxon>fabids</taxon>
        <taxon>Fabales</taxon>
        <taxon>Fabaceae</taxon>
        <taxon>Papilionoideae</taxon>
        <taxon>50 kb inversion clade</taxon>
        <taxon>NPAAA clade</taxon>
        <taxon>indigoferoid/millettioid clade</taxon>
        <taxon>Phaseoleae</taxon>
        <taxon>Glycine</taxon>
        <taxon>Glycine subgen. Soja</taxon>
    </lineage>
</organism>
<accession>A0A0B2SEW0</accession>